<organism evidence="1 2">
    <name type="scientific">Schistosoma margrebowiei</name>
    <dbReference type="NCBI Taxonomy" id="48269"/>
    <lineage>
        <taxon>Eukaryota</taxon>
        <taxon>Metazoa</taxon>
        <taxon>Spiralia</taxon>
        <taxon>Lophotrochozoa</taxon>
        <taxon>Platyhelminthes</taxon>
        <taxon>Trematoda</taxon>
        <taxon>Digenea</taxon>
        <taxon>Strigeidida</taxon>
        <taxon>Schistosomatoidea</taxon>
        <taxon>Schistosomatidae</taxon>
        <taxon>Schistosoma</taxon>
    </lineage>
</organism>
<reference evidence="1 2" key="1">
    <citation type="submission" date="2018-11" db="EMBL/GenBank/DDBJ databases">
        <authorList>
            <consortium name="Pathogen Informatics"/>
        </authorList>
    </citation>
    <scope>NUCLEOTIDE SEQUENCE [LARGE SCALE GENOMIC DNA]</scope>
    <source>
        <strain evidence="1 2">Zambia</strain>
    </source>
</reference>
<evidence type="ECO:0000313" key="1">
    <source>
        <dbReference type="EMBL" id="VDP21345.1"/>
    </source>
</evidence>
<keyword evidence="2" id="KW-1185">Reference proteome</keyword>
<evidence type="ECO:0000313" key="2">
    <source>
        <dbReference type="Proteomes" id="UP000277204"/>
    </source>
</evidence>
<dbReference type="AlphaFoldDB" id="A0A183MKJ3"/>
<protein>
    <submittedName>
        <fullName evidence="1">Uncharacterized protein</fullName>
    </submittedName>
</protein>
<sequence length="97" mass="10918">MVVGGSQQETLEPGFVLLGTYQQGVPVILKELLLRDGFDPMSPSFTLIQQSTDGQPDLLFFVEITIFHQKKIVNTSERIFKAYDLTVLLSLMRSLNN</sequence>
<name>A0A183MKJ3_9TREM</name>
<accession>A0A183MKJ3</accession>
<gene>
    <name evidence="1" type="ORF">SMRZ_LOCUS16568</name>
</gene>
<proteinExistence type="predicted"/>
<dbReference type="EMBL" id="UZAI01017171">
    <property type="protein sequence ID" value="VDP21345.1"/>
    <property type="molecule type" value="Genomic_DNA"/>
</dbReference>
<dbReference type="Proteomes" id="UP000277204">
    <property type="component" value="Unassembled WGS sequence"/>
</dbReference>